<evidence type="ECO:0008006" key="3">
    <source>
        <dbReference type="Google" id="ProtNLM"/>
    </source>
</evidence>
<dbReference type="Proteomes" id="UP000321424">
    <property type="component" value="Unassembled WGS sequence"/>
</dbReference>
<sequence length="462" mass="50147">MAPVYVGLTDKAFLRLHHGYGAPVISQTVTVLANRLTEDELGEMYAQLRSGPFMRRVRRPRVPFARWRWVLADTALPLHLEHAAIDDADALAWASDEAQYPLDPERGYGWRLSAVPTRSGGMVLSCIASHAIADGHAGLMAAIGLVQPELATTEGLTDAVTFRDDLKDGARRGITIAREVVSEARRARRDPSHRKAIRKALSGRCSTQPSAPLGWHEGSVIATFDAARWKDLAAQRGGTSNTLYLALVADLLRHCGLVGETGPLVLMTAVRILREQDQIDSNSFARVPIVVQREWLDQFDLAPLRAASKAGFGSVHGVGAGGISRPRNMPPELVDVLPEGVVERLVDTPPITVGMCSNMGVLDPFVPTVVRHGAAPTMFVMRGVFQGIDTEQAGRQPIALATWLSEFDGKIQWVLESIKPEMAHTDEELGFLARLVAESWGLDPLHVSSGGGSTSKTAREFS</sequence>
<reference evidence="1 2" key="1">
    <citation type="submission" date="2019-07" db="EMBL/GenBank/DDBJ databases">
        <title>Whole genome shotgun sequence of Nocardia ninae NBRC 108245.</title>
        <authorList>
            <person name="Hosoyama A."/>
            <person name="Uohara A."/>
            <person name="Ohji S."/>
            <person name="Ichikawa N."/>
        </authorList>
    </citation>
    <scope>NUCLEOTIDE SEQUENCE [LARGE SCALE GENOMIC DNA]</scope>
    <source>
        <strain evidence="1 2">NBRC 108245</strain>
    </source>
</reference>
<evidence type="ECO:0000313" key="2">
    <source>
        <dbReference type="Proteomes" id="UP000321424"/>
    </source>
</evidence>
<gene>
    <name evidence="1" type="ORF">NN4_15950</name>
</gene>
<keyword evidence="2" id="KW-1185">Reference proteome</keyword>
<accession>A0A511MBE6</accession>
<protein>
    <recommendedName>
        <fullName evidence="3">Diacylglycerol O-acyltransferase</fullName>
    </recommendedName>
</protein>
<dbReference type="RefSeq" id="WP_147129281.1">
    <property type="nucleotide sequence ID" value="NZ_BJXA01000007.1"/>
</dbReference>
<dbReference type="EMBL" id="BJXA01000007">
    <property type="protein sequence ID" value="GEM37076.1"/>
    <property type="molecule type" value="Genomic_DNA"/>
</dbReference>
<dbReference type="InterPro" id="IPR023213">
    <property type="entry name" value="CAT-like_dom_sf"/>
</dbReference>
<evidence type="ECO:0000313" key="1">
    <source>
        <dbReference type="EMBL" id="GEM37076.1"/>
    </source>
</evidence>
<dbReference type="SUPFAM" id="SSF52777">
    <property type="entry name" value="CoA-dependent acyltransferases"/>
    <property type="match status" value="1"/>
</dbReference>
<organism evidence="1 2">
    <name type="scientific">Nocardia ninae NBRC 108245</name>
    <dbReference type="NCBI Taxonomy" id="1210091"/>
    <lineage>
        <taxon>Bacteria</taxon>
        <taxon>Bacillati</taxon>
        <taxon>Actinomycetota</taxon>
        <taxon>Actinomycetes</taxon>
        <taxon>Mycobacteriales</taxon>
        <taxon>Nocardiaceae</taxon>
        <taxon>Nocardia</taxon>
    </lineage>
</organism>
<name>A0A511MBE6_9NOCA</name>
<proteinExistence type="predicted"/>
<dbReference type="AlphaFoldDB" id="A0A511MBE6"/>
<dbReference type="Gene3D" id="3.30.559.10">
    <property type="entry name" value="Chloramphenicol acetyltransferase-like domain"/>
    <property type="match status" value="1"/>
</dbReference>
<comment type="caution">
    <text evidence="1">The sequence shown here is derived from an EMBL/GenBank/DDBJ whole genome shotgun (WGS) entry which is preliminary data.</text>
</comment>
<dbReference type="OrthoDB" id="4365416at2"/>